<dbReference type="EMBL" id="JARJLG010000122">
    <property type="protein sequence ID" value="KAJ7741523.1"/>
    <property type="molecule type" value="Genomic_DNA"/>
</dbReference>
<dbReference type="GO" id="GO:0005524">
    <property type="term" value="F:ATP binding"/>
    <property type="evidence" value="ECO:0007669"/>
    <property type="project" value="UniProtKB-KW"/>
</dbReference>
<dbReference type="InterPro" id="IPR027417">
    <property type="entry name" value="P-loop_NTPase"/>
</dbReference>
<name>A0AAD7N2F7_9AGAR</name>
<evidence type="ECO:0000259" key="11">
    <source>
        <dbReference type="PROSITE" id="PS50893"/>
    </source>
</evidence>
<dbReference type="PANTHER" id="PTHR43394">
    <property type="entry name" value="ATP-DEPENDENT PERMEASE MDL1, MITOCHONDRIAL"/>
    <property type="match status" value="1"/>
</dbReference>
<dbReference type="InterPro" id="IPR011527">
    <property type="entry name" value="ABC1_TM_dom"/>
</dbReference>
<evidence type="ECO:0000256" key="10">
    <source>
        <dbReference type="SAM" id="Phobius"/>
    </source>
</evidence>
<dbReference type="FunFam" id="3.40.50.300:FF:001471">
    <property type="entry name" value="P-loop containing nucleoside triphosphate hydrolase protein"/>
    <property type="match status" value="1"/>
</dbReference>
<keyword evidence="5" id="KW-0547">Nucleotide-binding</keyword>
<feature type="transmembrane region" description="Helical" evidence="10">
    <location>
        <begin position="358"/>
        <end position="380"/>
    </location>
</feature>
<keyword evidence="4 10" id="KW-0812">Transmembrane</keyword>
<dbReference type="InterPro" id="IPR017871">
    <property type="entry name" value="ABC_transporter-like_CS"/>
</dbReference>
<dbReference type="PROSITE" id="PS00211">
    <property type="entry name" value="ABC_TRANSPORTER_1"/>
    <property type="match status" value="1"/>
</dbReference>
<evidence type="ECO:0000256" key="1">
    <source>
        <dbReference type="ARBA" id="ARBA00004651"/>
    </source>
</evidence>
<keyword evidence="2" id="KW-0813">Transport</keyword>
<feature type="transmembrane region" description="Helical" evidence="10">
    <location>
        <begin position="114"/>
        <end position="145"/>
    </location>
</feature>
<dbReference type="InterPro" id="IPR003593">
    <property type="entry name" value="AAA+_ATPase"/>
</dbReference>
<feature type="transmembrane region" description="Helical" evidence="10">
    <location>
        <begin position="1170"/>
        <end position="1189"/>
    </location>
</feature>
<evidence type="ECO:0000256" key="8">
    <source>
        <dbReference type="ARBA" id="ARBA00023136"/>
    </source>
</evidence>
<evidence type="ECO:0000256" key="9">
    <source>
        <dbReference type="SAM" id="MobiDB-lite"/>
    </source>
</evidence>
<feature type="region of interest" description="Disordered" evidence="9">
    <location>
        <begin position="828"/>
        <end position="859"/>
    </location>
</feature>
<keyword evidence="6" id="KW-0067">ATP-binding</keyword>
<dbReference type="SUPFAM" id="SSF90123">
    <property type="entry name" value="ABC transporter transmembrane region"/>
    <property type="match status" value="2"/>
</dbReference>
<evidence type="ECO:0000259" key="12">
    <source>
        <dbReference type="PROSITE" id="PS50929"/>
    </source>
</evidence>
<dbReference type="InterPro" id="IPR039421">
    <property type="entry name" value="Type_1_exporter"/>
</dbReference>
<dbReference type="GO" id="GO:0090374">
    <property type="term" value="P:oligopeptide export from mitochondrion"/>
    <property type="evidence" value="ECO:0007669"/>
    <property type="project" value="TreeGrafter"/>
</dbReference>
<feature type="region of interest" description="Disordered" evidence="9">
    <location>
        <begin position="1"/>
        <end position="46"/>
    </location>
</feature>
<dbReference type="GO" id="GO:0016887">
    <property type="term" value="F:ATP hydrolysis activity"/>
    <property type="evidence" value="ECO:0007669"/>
    <property type="project" value="InterPro"/>
</dbReference>
<feature type="transmembrane region" description="Helical" evidence="10">
    <location>
        <begin position="317"/>
        <end position="338"/>
    </location>
</feature>
<feature type="compositionally biased region" description="Polar residues" evidence="9">
    <location>
        <begin position="20"/>
        <end position="30"/>
    </location>
</feature>
<feature type="domain" description="ABC transporter" evidence="11">
    <location>
        <begin position="1228"/>
        <end position="1464"/>
    </location>
</feature>
<dbReference type="SUPFAM" id="SSF52540">
    <property type="entry name" value="P-loop containing nucleoside triphosphate hydrolases"/>
    <property type="match status" value="2"/>
</dbReference>
<evidence type="ECO:0000313" key="14">
    <source>
        <dbReference type="Proteomes" id="UP001215280"/>
    </source>
</evidence>
<dbReference type="Gene3D" id="3.40.50.300">
    <property type="entry name" value="P-loop containing nucleotide triphosphate hydrolases"/>
    <property type="match status" value="2"/>
</dbReference>
<feature type="domain" description="ABC transmembrane type-1" evidence="12">
    <location>
        <begin position="72"/>
        <end position="381"/>
    </location>
</feature>
<evidence type="ECO:0000256" key="3">
    <source>
        <dbReference type="ARBA" id="ARBA00022475"/>
    </source>
</evidence>
<dbReference type="SMART" id="SM00382">
    <property type="entry name" value="AAA"/>
    <property type="match status" value="2"/>
</dbReference>
<feature type="transmembrane region" description="Helical" evidence="10">
    <location>
        <begin position="908"/>
        <end position="930"/>
    </location>
</feature>
<comment type="caution">
    <text evidence="13">The sequence shown here is derived from an EMBL/GenBank/DDBJ whole genome shotgun (WGS) entry which is preliminary data.</text>
</comment>
<evidence type="ECO:0000256" key="7">
    <source>
        <dbReference type="ARBA" id="ARBA00022989"/>
    </source>
</evidence>
<feature type="compositionally biased region" description="Basic residues" evidence="9">
    <location>
        <begin position="837"/>
        <end position="858"/>
    </location>
</feature>
<dbReference type="GO" id="GO:0005886">
    <property type="term" value="C:plasma membrane"/>
    <property type="evidence" value="ECO:0007669"/>
    <property type="project" value="UniProtKB-SubCell"/>
</dbReference>
<organism evidence="13 14">
    <name type="scientific">Mycena maculata</name>
    <dbReference type="NCBI Taxonomy" id="230809"/>
    <lineage>
        <taxon>Eukaryota</taxon>
        <taxon>Fungi</taxon>
        <taxon>Dikarya</taxon>
        <taxon>Basidiomycota</taxon>
        <taxon>Agaricomycotina</taxon>
        <taxon>Agaricomycetes</taxon>
        <taxon>Agaricomycetidae</taxon>
        <taxon>Agaricales</taxon>
        <taxon>Marasmiineae</taxon>
        <taxon>Mycenaceae</taxon>
        <taxon>Mycena</taxon>
    </lineage>
</organism>
<dbReference type="FunFam" id="3.40.50.300:FF:000221">
    <property type="entry name" value="Multidrug ABC transporter ATP-binding protein"/>
    <property type="match status" value="1"/>
</dbReference>
<dbReference type="CDD" id="cd18577">
    <property type="entry name" value="ABC_6TM_Pgp_ABCB1_D1_like"/>
    <property type="match status" value="1"/>
</dbReference>
<feature type="transmembrane region" description="Helical" evidence="10">
    <location>
        <begin position="1143"/>
        <end position="1164"/>
    </location>
</feature>
<dbReference type="CDD" id="cd18578">
    <property type="entry name" value="ABC_6TM_Pgp_ABCB1_D2_like"/>
    <property type="match status" value="1"/>
</dbReference>
<comment type="subcellular location">
    <subcellularLocation>
        <location evidence="1">Cell membrane</location>
        <topology evidence="1">Multi-pass membrane protein</topology>
    </subcellularLocation>
</comment>
<reference evidence="13" key="1">
    <citation type="submission" date="2023-03" db="EMBL/GenBank/DDBJ databases">
        <title>Massive genome expansion in bonnet fungi (Mycena s.s.) driven by repeated elements and novel gene families across ecological guilds.</title>
        <authorList>
            <consortium name="Lawrence Berkeley National Laboratory"/>
            <person name="Harder C.B."/>
            <person name="Miyauchi S."/>
            <person name="Viragh M."/>
            <person name="Kuo A."/>
            <person name="Thoen E."/>
            <person name="Andreopoulos B."/>
            <person name="Lu D."/>
            <person name="Skrede I."/>
            <person name="Drula E."/>
            <person name="Henrissat B."/>
            <person name="Morin E."/>
            <person name="Kohler A."/>
            <person name="Barry K."/>
            <person name="LaButti K."/>
            <person name="Morin E."/>
            <person name="Salamov A."/>
            <person name="Lipzen A."/>
            <person name="Mereny Z."/>
            <person name="Hegedus B."/>
            <person name="Baldrian P."/>
            <person name="Stursova M."/>
            <person name="Weitz H."/>
            <person name="Taylor A."/>
            <person name="Grigoriev I.V."/>
            <person name="Nagy L.G."/>
            <person name="Martin F."/>
            <person name="Kauserud H."/>
        </authorList>
    </citation>
    <scope>NUCLEOTIDE SEQUENCE</scope>
    <source>
        <strain evidence="13">CBHHK188m</strain>
    </source>
</reference>
<feature type="transmembrane region" description="Helical" evidence="10">
    <location>
        <begin position="1023"/>
        <end position="1047"/>
    </location>
</feature>
<dbReference type="Proteomes" id="UP001215280">
    <property type="component" value="Unassembled WGS sequence"/>
</dbReference>
<dbReference type="PROSITE" id="PS50929">
    <property type="entry name" value="ABC_TM1F"/>
    <property type="match status" value="2"/>
</dbReference>
<keyword evidence="8 10" id="KW-0472">Membrane</keyword>
<dbReference type="PANTHER" id="PTHR43394:SF15">
    <property type="entry name" value="ALPHA-FACTOR-TRANSPORTING ATPASE"/>
    <property type="match status" value="1"/>
</dbReference>
<dbReference type="Pfam" id="PF00005">
    <property type="entry name" value="ABC_tran"/>
    <property type="match status" value="2"/>
</dbReference>
<feature type="domain" description="ABC transmembrane type-1" evidence="12">
    <location>
        <begin position="910"/>
        <end position="1195"/>
    </location>
</feature>
<protein>
    <submittedName>
        <fullName evidence="13">P-loop containing nucleoside triphosphate hydrolase protein</fullName>
    </submittedName>
</protein>
<feature type="region of interest" description="Disordered" evidence="9">
    <location>
        <begin position="755"/>
        <end position="791"/>
    </location>
</feature>
<keyword evidence="13" id="KW-0378">Hydrolase</keyword>
<dbReference type="PROSITE" id="PS50893">
    <property type="entry name" value="ABC_TRANSPORTER_2"/>
    <property type="match status" value="2"/>
</dbReference>
<sequence length="1468" mass="160192">MPRPSELTVDTSRPYDDNASLYTESKLSPTESHHSEHLPVPKSGPANVPQPSLRLLFSLIESRRRFFLLVPAIISSLVAGAIAPFMTLVIGQAFDAFAEFPLTPNPPQSAKDALLHAMAVAAFELMGLAVGSVALSSLMSSLWIWTGEHNIMALRKRVYAAVTRKDMVWFDTKMGTEGSIQTSEEEQGPLGAGGLMSKFTRETDDVREASSLAAGRVVQYLTTCITCLALGFMRSWALTLVILSAVPVLMVIQTLSQIFAGPLLNVERSTTATAATQVDRAVTSISTVKAFNAAPYEHTNLSAALDRMASATKKLNAVWGLTSGLAQFVMMGMFVQGFWFGSKLVKDGKIGPGDVMAVFWACLIATSNLQMCIPQFITLAKGKFAMVSLLTLADSNDDDFGDVPLTPNLKSPSTRSFTKRNRSLRKIRPTRCAGEFALHNISFAYPSRPTVPVLQDVTLFLPAYETTFIVGSSGSGKSTIAHLLLGLYTPQAGEIQLDDQDIKFIDEKWRRLHVAGVEQGCILFDMSVFDNVALGAGGRSVTQEEVQQACISALMHEFVRDLPNGYETMLGTNGATLSGGQKQRLAIARARLRDPTVLILDEATSALDPTSRILVFEAIKRWRKNKTTIVITHDLSQIASNDFVYVLKSGSVVEQGYRYDLETASGEFSSMMASQGATGGYLPVKDISEPEHPLAGNRTYTPIPEEDERQESFAVRASIAPHPSVALSTTFGHWMFDVVADLTAPKPLPSAVVRTENQEPTSQVVPPEDPSAPPGLEFPTRQRRPSSVYEPPVPLSPAVTVTTRRFSLQFTPTSSVFSFNSTANLIEEEQEHEKKALGRRGTRAASTRRRQPSRKPTVRTRWDDAKVLPMTDIKVNLSDAPAPEAAPAQLSLWQLVRAIYPTVPYKPFVFLGVLVCLISGAMTPIFSYLLSRLFFEVATGAQDTRTINMYGFIVLSTAALDGIFIGLKYFIMETTSMSWITKVRKACFKLVLAQDRKWFDKTENSPVRLVQVLIKDGDDARNLIAVVLSQLAVVTSMLGVGLIWALVKGWQLTLVGFAIAPVFAVTMAVQTGLVAKCELRNKRAREEVAKGYYDAISNVRGIRSMGFEGVFQKQFNAASEKALSTGVKGAFVEGCTYGVASGLIYLAEALLFYVGAVLVAHGTYSYLQMVQVMNLVVFTVTIGSQLMAFTQKIAKSVQATRDFNELLHLSTKTDESAGIMCPPLDGPITFQNVQFAYPERSDAPVLKNISLEIGDGECVAVVGASGSGKSTIAALLQRLYEPQEGKIFIGLHELHSTNVAHLRHNVSVVSQNPNLFDATITENISYGNKDLTFADVRRAAQAASVHDFIMSLPHGYDTMVGENAALISGGQAQRLQIARALARPSKILILDECTSALDPANQTVVLETIRHAKVGRTTVMVTHKLPVMQMCDRILVVHEGRIVEHGSYDQLMLRKGTFAQLASGGEWE</sequence>
<evidence type="ECO:0000256" key="6">
    <source>
        <dbReference type="ARBA" id="ARBA00022840"/>
    </source>
</evidence>
<dbReference type="Pfam" id="PF00664">
    <property type="entry name" value="ABC_membrane"/>
    <property type="match status" value="2"/>
</dbReference>
<feature type="transmembrane region" description="Helical" evidence="10">
    <location>
        <begin position="950"/>
        <end position="971"/>
    </location>
</feature>
<accession>A0AAD7N2F7</accession>
<feature type="domain" description="ABC transporter" evidence="11">
    <location>
        <begin position="436"/>
        <end position="674"/>
    </location>
</feature>
<evidence type="ECO:0000256" key="2">
    <source>
        <dbReference type="ARBA" id="ARBA00022448"/>
    </source>
</evidence>
<dbReference type="InterPro" id="IPR036640">
    <property type="entry name" value="ABC1_TM_sf"/>
</dbReference>
<dbReference type="Gene3D" id="1.20.1560.10">
    <property type="entry name" value="ABC transporter type 1, transmembrane domain"/>
    <property type="match status" value="2"/>
</dbReference>
<proteinExistence type="predicted"/>
<feature type="transmembrane region" description="Helical" evidence="10">
    <location>
        <begin position="66"/>
        <end position="94"/>
    </location>
</feature>
<feature type="transmembrane region" description="Helical" evidence="10">
    <location>
        <begin position="1053"/>
        <end position="1075"/>
    </location>
</feature>
<evidence type="ECO:0000256" key="4">
    <source>
        <dbReference type="ARBA" id="ARBA00022692"/>
    </source>
</evidence>
<keyword evidence="3" id="KW-1003">Cell membrane</keyword>
<dbReference type="InterPro" id="IPR003439">
    <property type="entry name" value="ABC_transporter-like_ATP-bd"/>
</dbReference>
<dbReference type="GO" id="GO:0015421">
    <property type="term" value="F:ABC-type oligopeptide transporter activity"/>
    <property type="evidence" value="ECO:0007669"/>
    <property type="project" value="TreeGrafter"/>
</dbReference>
<feature type="transmembrane region" description="Helical" evidence="10">
    <location>
        <begin position="240"/>
        <end position="260"/>
    </location>
</feature>
<evidence type="ECO:0000256" key="5">
    <source>
        <dbReference type="ARBA" id="ARBA00022741"/>
    </source>
</evidence>
<gene>
    <name evidence="13" type="ORF">DFH07DRAFT_53193</name>
</gene>
<dbReference type="GO" id="GO:0005743">
    <property type="term" value="C:mitochondrial inner membrane"/>
    <property type="evidence" value="ECO:0007669"/>
    <property type="project" value="TreeGrafter"/>
</dbReference>
<keyword evidence="7 10" id="KW-1133">Transmembrane helix</keyword>
<evidence type="ECO:0000313" key="13">
    <source>
        <dbReference type="EMBL" id="KAJ7741523.1"/>
    </source>
</evidence>
<keyword evidence="14" id="KW-1185">Reference proteome</keyword>